<comment type="catalytic activity">
    <reaction evidence="8">
        <text>L-seryl-[protein] + ATP = 3-O-(5'-adenylyl)-L-seryl-[protein] + diphosphate</text>
        <dbReference type="Rhea" id="RHEA:58120"/>
        <dbReference type="Rhea" id="RHEA-COMP:9863"/>
        <dbReference type="Rhea" id="RHEA-COMP:15073"/>
        <dbReference type="ChEBI" id="CHEBI:29999"/>
        <dbReference type="ChEBI" id="CHEBI:30616"/>
        <dbReference type="ChEBI" id="CHEBI:33019"/>
        <dbReference type="ChEBI" id="CHEBI:142516"/>
        <dbReference type="EC" id="2.7.7.108"/>
    </reaction>
</comment>
<keyword evidence="8" id="KW-0464">Manganese</keyword>
<dbReference type="NCBIfam" id="NF000658">
    <property type="entry name" value="PRK00029.1"/>
    <property type="match status" value="1"/>
</dbReference>
<feature type="binding site" evidence="8">
    <location>
        <position position="116"/>
    </location>
    <ligand>
        <name>ATP</name>
        <dbReference type="ChEBI" id="CHEBI:30616"/>
    </ligand>
</feature>
<evidence type="ECO:0000256" key="4">
    <source>
        <dbReference type="ARBA" id="ARBA00022723"/>
    </source>
</evidence>
<dbReference type="GO" id="GO:0005524">
    <property type="term" value="F:ATP binding"/>
    <property type="evidence" value="ECO:0007669"/>
    <property type="project" value="UniProtKB-UniRule"/>
</dbReference>
<keyword evidence="10" id="KW-1185">Reference proteome</keyword>
<comment type="catalytic activity">
    <reaction evidence="8">
        <text>L-threonyl-[protein] + ATP = 3-O-(5'-adenylyl)-L-threonyl-[protein] + diphosphate</text>
        <dbReference type="Rhea" id="RHEA:54292"/>
        <dbReference type="Rhea" id="RHEA-COMP:11060"/>
        <dbReference type="Rhea" id="RHEA-COMP:13847"/>
        <dbReference type="ChEBI" id="CHEBI:30013"/>
        <dbReference type="ChEBI" id="CHEBI:30616"/>
        <dbReference type="ChEBI" id="CHEBI:33019"/>
        <dbReference type="ChEBI" id="CHEBI:138113"/>
        <dbReference type="EC" id="2.7.7.108"/>
    </reaction>
</comment>
<comment type="catalytic activity">
    <reaction evidence="8">
        <text>L-tyrosyl-[protein] + ATP = O-(5'-adenylyl)-L-tyrosyl-[protein] + diphosphate</text>
        <dbReference type="Rhea" id="RHEA:54288"/>
        <dbReference type="Rhea" id="RHEA-COMP:10136"/>
        <dbReference type="Rhea" id="RHEA-COMP:13846"/>
        <dbReference type="ChEBI" id="CHEBI:30616"/>
        <dbReference type="ChEBI" id="CHEBI:33019"/>
        <dbReference type="ChEBI" id="CHEBI:46858"/>
        <dbReference type="ChEBI" id="CHEBI:83624"/>
        <dbReference type="EC" id="2.7.7.108"/>
    </reaction>
</comment>
<dbReference type="InterPro" id="IPR003846">
    <property type="entry name" value="SelO"/>
</dbReference>
<comment type="catalytic activity">
    <reaction evidence="8">
        <text>L-histidyl-[protein] + UTP = N(tele)-(5'-uridylyl)-L-histidyl-[protein] + diphosphate</text>
        <dbReference type="Rhea" id="RHEA:83891"/>
        <dbReference type="Rhea" id="RHEA-COMP:9745"/>
        <dbReference type="Rhea" id="RHEA-COMP:20239"/>
        <dbReference type="ChEBI" id="CHEBI:29979"/>
        <dbReference type="ChEBI" id="CHEBI:33019"/>
        <dbReference type="ChEBI" id="CHEBI:46398"/>
        <dbReference type="ChEBI" id="CHEBI:233474"/>
    </reaction>
</comment>
<evidence type="ECO:0000313" key="9">
    <source>
        <dbReference type="EMBL" id="MBO2989409.1"/>
    </source>
</evidence>
<dbReference type="PANTHER" id="PTHR32057">
    <property type="entry name" value="PROTEIN ADENYLYLTRANSFERASE SELO, MITOCHONDRIAL"/>
    <property type="match status" value="1"/>
</dbReference>
<evidence type="ECO:0000256" key="6">
    <source>
        <dbReference type="ARBA" id="ARBA00022840"/>
    </source>
</evidence>
<feature type="binding site" evidence="8">
    <location>
        <position position="265"/>
    </location>
    <ligand>
        <name>ATP</name>
        <dbReference type="ChEBI" id="CHEBI:30616"/>
    </ligand>
</feature>
<evidence type="ECO:0000256" key="1">
    <source>
        <dbReference type="ARBA" id="ARBA00009747"/>
    </source>
</evidence>
<organism evidence="9 10">
    <name type="scientific">Leucobacter tardus</name>
    <dbReference type="NCBI Taxonomy" id="501483"/>
    <lineage>
        <taxon>Bacteria</taxon>
        <taxon>Bacillati</taxon>
        <taxon>Actinomycetota</taxon>
        <taxon>Actinomycetes</taxon>
        <taxon>Micrococcales</taxon>
        <taxon>Microbacteriaceae</taxon>
        <taxon>Leucobacter</taxon>
    </lineage>
</organism>
<dbReference type="PANTHER" id="PTHR32057:SF14">
    <property type="entry name" value="PROTEIN ADENYLYLTRANSFERASE SELO, MITOCHONDRIAL"/>
    <property type="match status" value="1"/>
</dbReference>
<comment type="caution">
    <text evidence="9">The sequence shown here is derived from an EMBL/GenBank/DDBJ whole genome shotgun (WGS) entry which is preliminary data.</text>
</comment>
<keyword evidence="3 8" id="KW-0548">Nucleotidyltransferase</keyword>
<feature type="binding site" evidence="8">
    <location>
        <position position="95"/>
    </location>
    <ligand>
        <name>ATP</name>
        <dbReference type="ChEBI" id="CHEBI:30616"/>
    </ligand>
</feature>
<dbReference type="EMBL" id="JAGFBF010000003">
    <property type="protein sequence ID" value="MBO2989409.1"/>
    <property type="molecule type" value="Genomic_DNA"/>
</dbReference>
<accession>A0A939QKJ6</accession>
<dbReference type="GO" id="GO:0000287">
    <property type="term" value="F:magnesium ion binding"/>
    <property type="evidence" value="ECO:0007669"/>
    <property type="project" value="UniProtKB-UniRule"/>
</dbReference>
<evidence type="ECO:0000256" key="8">
    <source>
        <dbReference type="HAMAP-Rule" id="MF_00692"/>
    </source>
</evidence>
<gene>
    <name evidence="8" type="primary">ydiU</name>
    <name evidence="8" type="synonym">selO</name>
    <name evidence="9" type="ORF">J4H85_05290</name>
</gene>
<feature type="binding site" evidence="8">
    <location>
        <position position="256"/>
    </location>
    <ligand>
        <name>Mg(2+)</name>
        <dbReference type="ChEBI" id="CHEBI:18420"/>
    </ligand>
</feature>
<keyword evidence="2 8" id="KW-0808">Transferase</keyword>
<protein>
    <recommendedName>
        <fullName evidence="8">Protein nucleotidyltransferase YdiU</fullName>
        <ecNumber evidence="8">2.7.7.-</ecNumber>
    </recommendedName>
    <alternativeName>
        <fullName evidence="8">Protein adenylyltransferase YdiU</fullName>
        <ecNumber evidence="8">2.7.7.108</ecNumber>
    </alternativeName>
    <alternativeName>
        <fullName evidence="8">Protein uridylyltransferase YdiU</fullName>
        <ecNumber evidence="8">2.7.7.-</ecNumber>
    </alternativeName>
</protein>
<feature type="binding site" evidence="8">
    <location>
        <position position="93"/>
    </location>
    <ligand>
        <name>ATP</name>
        <dbReference type="ChEBI" id="CHEBI:30616"/>
    </ligand>
</feature>
<feature type="binding site" evidence="8">
    <location>
        <position position="186"/>
    </location>
    <ligand>
        <name>ATP</name>
        <dbReference type="ChEBI" id="CHEBI:30616"/>
    </ligand>
</feature>
<dbReference type="Pfam" id="PF02696">
    <property type="entry name" value="SelO"/>
    <property type="match status" value="1"/>
</dbReference>
<keyword evidence="7 8" id="KW-0460">Magnesium</keyword>
<comment type="catalytic activity">
    <reaction evidence="8">
        <text>L-seryl-[protein] + UTP = O-(5'-uridylyl)-L-seryl-[protein] + diphosphate</text>
        <dbReference type="Rhea" id="RHEA:64604"/>
        <dbReference type="Rhea" id="RHEA-COMP:9863"/>
        <dbReference type="Rhea" id="RHEA-COMP:16635"/>
        <dbReference type="ChEBI" id="CHEBI:29999"/>
        <dbReference type="ChEBI" id="CHEBI:33019"/>
        <dbReference type="ChEBI" id="CHEBI:46398"/>
        <dbReference type="ChEBI" id="CHEBI:156051"/>
    </reaction>
</comment>
<dbReference type="EC" id="2.7.7.108" evidence="8"/>
<dbReference type="GO" id="GO:0070733">
    <property type="term" value="F:AMPylase activity"/>
    <property type="evidence" value="ECO:0007669"/>
    <property type="project" value="UniProtKB-EC"/>
</dbReference>
<dbReference type="HAMAP" id="MF_00692">
    <property type="entry name" value="SelO"/>
    <property type="match status" value="1"/>
</dbReference>
<feature type="binding site" evidence="8">
    <location>
        <position position="265"/>
    </location>
    <ligand>
        <name>Mg(2+)</name>
        <dbReference type="ChEBI" id="CHEBI:18420"/>
    </ligand>
</feature>
<evidence type="ECO:0000256" key="5">
    <source>
        <dbReference type="ARBA" id="ARBA00022741"/>
    </source>
</evidence>
<feature type="binding site" evidence="8">
    <location>
        <position position="128"/>
    </location>
    <ligand>
        <name>ATP</name>
        <dbReference type="ChEBI" id="CHEBI:30616"/>
    </ligand>
</feature>
<feature type="binding site" evidence="8">
    <location>
        <position position="179"/>
    </location>
    <ligand>
        <name>ATP</name>
        <dbReference type="ChEBI" id="CHEBI:30616"/>
    </ligand>
</feature>
<dbReference type="AlphaFoldDB" id="A0A939QKJ6"/>
<reference evidence="9" key="1">
    <citation type="submission" date="2021-03" db="EMBL/GenBank/DDBJ databases">
        <title>Leucobacter chromiisoli sp. nov., isolated from chromium-containing soil of chemical plant.</title>
        <authorList>
            <person name="Xu Z."/>
        </authorList>
    </citation>
    <scope>NUCLEOTIDE SEQUENCE</scope>
    <source>
        <strain evidence="9">K 70/01</strain>
    </source>
</reference>
<feature type="active site" description="Proton acceptor" evidence="8">
    <location>
        <position position="255"/>
    </location>
</feature>
<feature type="binding site" evidence="8">
    <location>
        <position position="127"/>
    </location>
    <ligand>
        <name>ATP</name>
        <dbReference type="ChEBI" id="CHEBI:30616"/>
    </ligand>
</feature>
<dbReference type="GO" id="GO:0030145">
    <property type="term" value="F:manganese ion binding"/>
    <property type="evidence" value="ECO:0007669"/>
    <property type="project" value="UniProtKB-UniRule"/>
</dbReference>
<sequence>MDQQETVGGIECSSVFADAFPELAVPWQSARPELPAPLVVNDAVARDLALDPRWLRSETGVRALLANEVDASARPVAQAYAGHQFGNYSSRLGDGRALLLGERRNQAGELRDIHLKGSGPTPFARSDGFAATGPMLREYVLGEAMAALGIPTTRALAVIDTGRRVRRDAELLPGAVLVRVASSHMRVGTFQYARSLRNDELLARLVQVALERHYPDRASAESPALALLDGVIEAQAELVAQWMLVGFIHGVMNTDNVSIAGETIDYGPCAFMDAFEPTTVYSSIDHQGRYAYGNQPGITQWNLARFAEALLPLLDDDEARAIELAEDRIGRFAAQYESAWLAGMRKKLGITGASTDADTTARDVELAQTMLQDLRDHRVDYTSFFRALADAARGDADPISELFARSSDQGTAPRVDPASSSWPRPWTEAWLALGPEAERMDRVNPVYVPRNHIVEAALDAATAGDLAPLTHLVDVLRAPFDVRPEHESFAHQAPKGSWIGATFCGT</sequence>
<comment type="function">
    <text evidence="8">Nucleotidyltransferase involved in the post-translational modification of proteins. It can catalyze the addition of adenosine monophosphate (AMP) or uridine monophosphate (UMP) to a protein, resulting in modifications known as AMPylation and UMPylation.</text>
</comment>
<evidence type="ECO:0000256" key="7">
    <source>
        <dbReference type="ARBA" id="ARBA00022842"/>
    </source>
</evidence>
<keyword evidence="6 8" id="KW-0067">ATP-binding</keyword>
<keyword evidence="5 8" id="KW-0547">Nucleotide-binding</keyword>
<keyword evidence="4 8" id="KW-0479">Metal-binding</keyword>
<comment type="similarity">
    <text evidence="1 8">Belongs to the SELO family.</text>
</comment>
<evidence type="ECO:0000313" key="10">
    <source>
        <dbReference type="Proteomes" id="UP000668403"/>
    </source>
</evidence>
<comment type="catalytic activity">
    <reaction evidence="8">
        <text>L-tyrosyl-[protein] + UTP = O-(5'-uridylyl)-L-tyrosyl-[protein] + diphosphate</text>
        <dbReference type="Rhea" id="RHEA:83887"/>
        <dbReference type="Rhea" id="RHEA-COMP:10136"/>
        <dbReference type="Rhea" id="RHEA-COMP:20238"/>
        <dbReference type="ChEBI" id="CHEBI:33019"/>
        <dbReference type="ChEBI" id="CHEBI:46398"/>
        <dbReference type="ChEBI" id="CHEBI:46858"/>
        <dbReference type="ChEBI" id="CHEBI:90602"/>
    </reaction>
</comment>
<proteinExistence type="inferred from homology"/>
<dbReference type="Proteomes" id="UP000668403">
    <property type="component" value="Unassembled WGS sequence"/>
</dbReference>
<evidence type="ECO:0000256" key="3">
    <source>
        <dbReference type="ARBA" id="ARBA00022695"/>
    </source>
</evidence>
<evidence type="ECO:0000256" key="2">
    <source>
        <dbReference type="ARBA" id="ARBA00022679"/>
    </source>
</evidence>
<feature type="binding site" evidence="8">
    <location>
        <position position="96"/>
    </location>
    <ligand>
        <name>ATP</name>
        <dbReference type="ChEBI" id="CHEBI:30616"/>
    </ligand>
</feature>
<dbReference type="EC" id="2.7.7.-" evidence="8"/>
<comment type="cofactor">
    <cofactor evidence="8">
        <name>Mg(2+)</name>
        <dbReference type="ChEBI" id="CHEBI:18420"/>
    </cofactor>
    <cofactor evidence="8">
        <name>Mn(2+)</name>
        <dbReference type="ChEBI" id="CHEBI:29035"/>
    </cofactor>
</comment>
<name>A0A939QKJ6_9MICO</name>